<dbReference type="InterPro" id="IPR029058">
    <property type="entry name" value="AB_hydrolase_fold"/>
</dbReference>
<evidence type="ECO:0000313" key="3">
    <source>
        <dbReference type="Proteomes" id="UP000678276"/>
    </source>
</evidence>
<name>A0ABS4BGW9_9HYPH</name>
<keyword evidence="3" id="KW-1185">Reference proteome</keyword>
<gene>
    <name evidence="2" type="ORF">J6595_10425</name>
</gene>
<dbReference type="GO" id="GO:0016787">
    <property type="term" value="F:hydrolase activity"/>
    <property type="evidence" value="ECO:0007669"/>
    <property type="project" value="UniProtKB-KW"/>
</dbReference>
<keyword evidence="2" id="KW-0378">Hydrolase</keyword>
<accession>A0ABS4BGW9</accession>
<dbReference type="PANTHER" id="PTHR43194:SF2">
    <property type="entry name" value="PEROXISOMAL MEMBRANE PROTEIN LPX1"/>
    <property type="match status" value="1"/>
</dbReference>
<dbReference type="Proteomes" id="UP000678276">
    <property type="component" value="Unassembled WGS sequence"/>
</dbReference>
<dbReference type="InterPro" id="IPR000073">
    <property type="entry name" value="AB_hydrolase_1"/>
</dbReference>
<dbReference type="EMBL" id="JAGJCF010000005">
    <property type="protein sequence ID" value="MBP0615998.1"/>
    <property type="molecule type" value="Genomic_DNA"/>
</dbReference>
<dbReference type="Gene3D" id="3.40.50.1820">
    <property type="entry name" value="alpha/beta hydrolase"/>
    <property type="match status" value="1"/>
</dbReference>
<dbReference type="RefSeq" id="WP_209594406.1">
    <property type="nucleotide sequence ID" value="NZ_JAGJCF010000005.1"/>
</dbReference>
<dbReference type="SUPFAM" id="SSF53474">
    <property type="entry name" value="alpha/beta-Hydrolases"/>
    <property type="match status" value="1"/>
</dbReference>
<comment type="caution">
    <text evidence="2">The sequence shown here is derived from an EMBL/GenBank/DDBJ whole genome shotgun (WGS) entry which is preliminary data.</text>
</comment>
<dbReference type="Pfam" id="PF00561">
    <property type="entry name" value="Abhydrolase_1"/>
    <property type="match status" value="1"/>
</dbReference>
<evidence type="ECO:0000259" key="1">
    <source>
        <dbReference type="Pfam" id="PF00561"/>
    </source>
</evidence>
<organism evidence="2 3">
    <name type="scientific">Jiella mangrovi</name>
    <dbReference type="NCBI Taxonomy" id="2821407"/>
    <lineage>
        <taxon>Bacteria</taxon>
        <taxon>Pseudomonadati</taxon>
        <taxon>Pseudomonadota</taxon>
        <taxon>Alphaproteobacteria</taxon>
        <taxon>Hyphomicrobiales</taxon>
        <taxon>Aurantimonadaceae</taxon>
        <taxon>Jiella</taxon>
    </lineage>
</organism>
<sequence>MTRDDSTTFTFEHDGLRLAGRLWGARAASAADDALLPIVCLPGLTRNSRDFAAFAYAVRQRDPERMIVAFDYRGRGLSQQAGTAETYTVPAEAADTIAGLAHLGIARAVFVGTSRGALIIHALAAMHPACLAGAVLNDAGPRIETEGLRHIRDTVGVVESHADWDAAIAAVATANAASFPALSHDDFARMARAGFTEREGKIVGDYDRKLLDPLRIMDLDTALPELWDAFDLMQAIPLLVIRGENSSLFSRDTVAQMADRHQGMETIEVAGQGHAPFLETAGLPERILTFVKRAERRGGGAEAASS</sequence>
<feature type="domain" description="AB hydrolase-1" evidence="1">
    <location>
        <begin position="37"/>
        <end position="279"/>
    </location>
</feature>
<reference evidence="2 3" key="1">
    <citation type="submission" date="2021-04" db="EMBL/GenBank/DDBJ databases">
        <title>Whole genome sequence of Jiella sp. KSK16Y-1.</title>
        <authorList>
            <person name="Tuo L."/>
        </authorList>
    </citation>
    <scope>NUCLEOTIDE SEQUENCE [LARGE SCALE GENOMIC DNA]</scope>
    <source>
        <strain evidence="2 3">KSK16Y-1</strain>
    </source>
</reference>
<protein>
    <submittedName>
        <fullName evidence="2">Alpha/beta hydrolase</fullName>
    </submittedName>
</protein>
<proteinExistence type="predicted"/>
<dbReference type="InterPro" id="IPR050228">
    <property type="entry name" value="Carboxylesterase_BioH"/>
</dbReference>
<evidence type="ECO:0000313" key="2">
    <source>
        <dbReference type="EMBL" id="MBP0615998.1"/>
    </source>
</evidence>
<dbReference type="PANTHER" id="PTHR43194">
    <property type="entry name" value="HYDROLASE ALPHA/BETA FOLD FAMILY"/>
    <property type="match status" value="1"/>
</dbReference>